<evidence type="ECO:0000256" key="1">
    <source>
        <dbReference type="ARBA" id="ARBA00010333"/>
    </source>
</evidence>
<accession>A0ABV3Z210</accession>
<reference evidence="5 6" key="1">
    <citation type="submission" date="2024-07" db="EMBL/GenBank/DDBJ databases">
        <authorList>
            <person name="Li M."/>
        </authorList>
    </citation>
    <scope>NUCLEOTIDE SEQUENCE [LARGE SCALE GENOMIC DNA]</scope>
    <source>
        <strain evidence="5 6">25A3E</strain>
    </source>
</reference>
<dbReference type="EMBL" id="JBFTEG010000023">
    <property type="protein sequence ID" value="MEX6504322.1"/>
    <property type="molecule type" value="Genomic_DNA"/>
</dbReference>
<protein>
    <submittedName>
        <fullName evidence="5">Substrate-binding periplasmic protein</fullName>
    </submittedName>
</protein>
<dbReference type="SUPFAM" id="SSF53850">
    <property type="entry name" value="Periplasmic binding protein-like II"/>
    <property type="match status" value="1"/>
</dbReference>
<evidence type="ECO:0000313" key="5">
    <source>
        <dbReference type="EMBL" id="MEX6504322.1"/>
    </source>
</evidence>
<organism evidence="5 6">
    <name type="scientific">Pseudomonas zhanjiangensis</name>
    <dbReference type="NCBI Taxonomy" id="3239015"/>
    <lineage>
        <taxon>Bacteria</taxon>
        <taxon>Pseudomonadati</taxon>
        <taxon>Pseudomonadota</taxon>
        <taxon>Gammaproteobacteria</taxon>
        <taxon>Pseudomonadales</taxon>
        <taxon>Pseudomonadaceae</taxon>
        <taxon>Pseudomonas</taxon>
    </lineage>
</organism>
<evidence type="ECO:0000313" key="6">
    <source>
        <dbReference type="Proteomes" id="UP001560296"/>
    </source>
</evidence>
<feature type="domain" description="Solute-binding protein family 3/N-terminal" evidence="4">
    <location>
        <begin position="20"/>
        <end position="240"/>
    </location>
</feature>
<dbReference type="PANTHER" id="PTHR35936">
    <property type="entry name" value="MEMBRANE-BOUND LYTIC MUREIN TRANSGLYCOSYLASE F"/>
    <property type="match status" value="1"/>
</dbReference>
<feature type="signal peptide" evidence="3">
    <location>
        <begin position="1"/>
        <end position="18"/>
    </location>
</feature>
<dbReference type="Proteomes" id="UP001560296">
    <property type="component" value="Unassembled WGS sequence"/>
</dbReference>
<keyword evidence="2 3" id="KW-0732">Signal</keyword>
<proteinExistence type="inferred from homology"/>
<comment type="caution">
    <text evidence="5">The sequence shown here is derived from an EMBL/GenBank/DDBJ whole genome shotgun (WGS) entry which is preliminary data.</text>
</comment>
<dbReference type="RefSeq" id="WP_369289260.1">
    <property type="nucleotide sequence ID" value="NZ_JBFTEG010000023.1"/>
</dbReference>
<sequence>MRSLLLALLGCLASLCHAEELRWGFSSADGMPYVDVQEQQLRGGFTYRLGMRVSEQLGLELRFIDTPNKRLERFIQRGRIHLICNSNPDWVAEPRRYHWSPPLYQEADVLLLHEQHAPVEKLQDLYGAVLGTQLGYVYSAPLMEAFARQLVTRKNIRDLDTKLSMLSKRRIDALIDMRRPLLRKLAQRPDLPLRLATWVVQRYQLYCLYGAELPVSAERLDSVLRQLRDSGAIAQMLEDRP</sequence>
<dbReference type="PANTHER" id="PTHR35936:SF6">
    <property type="entry name" value="AMINO ACID ABC TRANSPORTER SUBSTRATE-BINDING PAAT FAMILY PROTEIN"/>
    <property type="match status" value="1"/>
</dbReference>
<dbReference type="InterPro" id="IPR001638">
    <property type="entry name" value="Solute-binding_3/MltF_N"/>
</dbReference>
<evidence type="ECO:0000256" key="3">
    <source>
        <dbReference type="SAM" id="SignalP"/>
    </source>
</evidence>
<feature type="chain" id="PRO_5045415071" evidence="3">
    <location>
        <begin position="19"/>
        <end position="241"/>
    </location>
</feature>
<evidence type="ECO:0000256" key="2">
    <source>
        <dbReference type="ARBA" id="ARBA00022729"/>
    </source>
</evidence>
<evidence type="ECO:0000259" key="4">
    <source>
        <dbReference type="SMART" id="SM00062"/>
    </source>
</evidence>
<gene>
    <name evidence="5" type="ORF">AB5S05_19870</name>
</gene>
<dbReference type="SMART" id="SM00062">
    <property type="entry name" value="PBPb"/>
    <property type="match status" value="1"/>
</dbReference>
<keyword evidence="6" id="KW-1185">Reference proteome</keyword>
<name>A0ABV3Z210_9PSED</name>
<comment type="similarity">
    <text evidence="1">Belongs to the bacterial solute-binding protein 3 family.</text>
</comment>
<dbReference type="Gene3D" id="3.40.190.10">
    <property type="entry name" value="Periplasmic binding protein-like II"/>
    <property type="match status" value="2"/>
</dbReference>